<dbReference type="Proteomes" id="UP001215216">
    <property type="component" value="Chromosome"/>
</dbReference>
<feature type="compositionally biased region" description="Basic and acidic residues" evidence="2">
    <location>
        <begin position="29"/>
        <end position="43"/>
    </location>
</feature>
<feature type="region of interest" description="Disordered" evidence="2">
    <location>
        <begin position="233"/>
        <end position="269"/>
    </location>
</feature>
<sequence>MNSRRPHFSSKHQSKQLRGSHPSAARRRTSAEHRSDVPHPERTRQRRGPNPALEEDMRVHALKPRPSKPGMSGRSPRERRRETVATGAQFTSKRYFVYQSGGRTRRFSVRALVVLIFIAIGVLIVASPLASYLNQQEQKRVASAELAKTTERVDQLERELDRWKDPKFVQTQARERLGYVLPGQTLYVVPRGGAETAAEKLQKQVKQVNDERRAATPFFITLRDSIAIAGKSGTQLVDNPSQVPVLNAPKPQPSSSSTQLPEKKTKSTK</sequence>
<keyword evidence="3" id="KW-1133">Transmembrane helix</keyword>
<reference evidence="4 5" key="1">
    <citation type="submission" date="2023-03" db="EMBL/GenBank/DDBJ databases">
        <title>Complete genome of Arcanobacterium canis strain DSM 25104 isolated in 2010 from a canine otitis externa in Germany.</title>
        <authorList>
            <person name="Borowiak M."/>
            <person name="Kreitlow A."/>
            <person name="Malorny B."/>
            <person name="Laemmler C."/>
            <person name="Prenger-Berninghoff E."/>
            <person name="Ploetz M."/>
            <person name="Abdulmawjood A."/>
        </authorList>
    </citation>
    <scope>NUCLEOTIDE SEQUENCE [LARGE SCALE GENOMIC DNA]</scope>
    <source>
        <strain evidence="4 5">DSM 25104</strain>
    </source>
</reference>
<keyword evidence="3" id="KW-0812">Transmembrane</keyword>
<dbReference type="EMBL" id="CP121208">
    <property type="protein sequence ID" value="WFM83667.1"/>
    <property type="molecule type" value="Genomic_DNA"/>
</dbReference>
<dbReference type="RefSeq" id="WP_278013062.1">
    <property type="nucleotide sequence ID" value="NZ_CP121208.1"/>
</dbReference>
<evidence type="ECO:0000313" key="4">
    <source>
        <dbReference type="EMBL" id="WFM83667.1"/>
    </source>
</evidence>
<keyword evidence="1" id="KW-0175">Coiled coil</keyword>
<gene>
    <name evidence="4" type="ORF">P7079_01415</name>
</gene>
<name>A0ABY8FZC2_9ACTO</name>
<evidence type="ECO:0000313" key="5">
    <source>
        <dbReference type="Proteomes" id="UP001215216"/>
    </source>
</evidence>
<keyword evidence="3" id="KW-0472">Membrane</keyword>
<evidence type="ECO:0000256" key="2">
    <source>
        <dbReference type="SAM" id="MobiDB-lite"/>
    </source>
</evidence>
<feature type="coiled-coil region" evidence="1">
    <location>
        <begin position="139"/>
        <end position="166"/>
    </location>
</feature>
<keyword evidence="5" id="KW-1185">Reference proteome</keyword>
<feature type="transmembrane region" description="Helical" evidence="3">
    <location>
        <begin position="112"/>
        <end position="133"/>
    </location>
</feature>
<feature type="compositionally biased region" description="Basic residues" evidence="2">
    <location>
        <begin position="1"/>
        <end position="15"/>
    </location>
</feature>
<dbReference type="InterPro" id="IPR007060">
    <property type="entry name" value="FtsL/DivIC"/>
</dbReference>
<accession>A0ABY8FZC2</accession>
<evidence type="ECO:0000256" key="3">
    <source>
        <dbReference type="SAM" id="Phobius"/>
    </source>
</evidence>
<evidence type="ECO:0000256" key="1">
    <source>
        <dbReference type="SAM" id="Coils"/>
    </source>
</evidence>
<dbReference type="Pfam" id="PF04977">
    <property type="entry name" value="DivIC"/>
    <property type="match status" value="1"/>
</dbReference>
<protein>
    <submittedName>
        <fullName evidence="4">Septum formation initiator family protein</fullName>
    </submittedName>
</protein>
<feature type="compositionally biased region" description="Polar residues" evidence="2">
    <location>
        <begin position="233"/>
        <end position="244"/>
    </location>
</feature>
<feature type="region of interest" description="Disordered" evidence="2">
    <location>
        <begin position="1"/>
        <end position="85"/>
    </location>
</feature>
<proteinExistence type="predicted"/>
<organism evidence="4 5">
    <name type="scientific">Arcanobacterium canis</name>
    <dbReference type="NCBI Taxonomy" id="999183"/>
    <lineage>
        <taxon>Bacteria</taxon>
        <taxon>Bacillati</taxon>
        <taxon>Actinomycetota</taxon>
        <taxon>Actinomycetes</taxon>
        <taxon>Actinomycetales</taxon>
        <taxon>Actinomycetaceae</taxon>
        <taxon>Arcanobacterium</taxon>
    </lineage>
</organism>